<evidence type="ECO:0000313" key="9">
    <source>
        <dbReference type="EMBL" id="MBM6662512.1"/>
    </source>
</evidence>
<evidence type="ECO:0000256" key="5">
    <source>
        <dbReference type="ARBA" id="ARBA00022692"/>
    </source>
</evidence>
<dbReference type="AlphaFoldDB" id="A0A938WNX5"/>
<evidence type="ECO:0000313" key="10">
    <source>
        <dbReference type="Proteomes" id="UP000764045"/>
    </source>
</evidence>
<dbReference type="Gene3D" id="1.20.1600.10">
    <property type="entry name" value="Outer membrane efflux proteins (OEP)"/>
    <property type="match status" value="1"/>
</dbReference>
<evidence type="ECO:0000256" key="8">
    <source>
        <dbReference type="SAM" id="SignalP"/>
    </source>
</evidence>
<dbReference type="Proteomes" id="UP000764045">
    <property type="component" value="Unassembled WGS sequence"/>
</dbReference>
<dbReference type="GO" id="GO:0015288">
    <property type="term" value="F:porin activity"/>
    <property type="evidence" value="ECO:0007669"/>
    <property type="project" value="TreeGrafter"/>
</dbReference>
<protein>
    <submittedName>
        <fullName evidence="9">TolC family protein</fullName>
    </submittedName>
</protein>
<proteinExistence type="inferred from homology"/>
<evidence type="ECO:0000256" key="4">
    <source>
        <dbReference type="ARBA" id="ARBA00022452"/>
    </source>
</evidence>
<reference evidence="9 10" key="1">
    <citation type="journal article" date="2021" name="Sci. Rep.">
        <title>The distribution of antibiotic resistance genes in chicken gut microbiota commensals.</title>
        <authorList>
            <person name="Juricova H."/>
            <person name="Matiasovicova J."/>
            <person name="Kubasova T."/>
            <person name="Cejkova D."/>
            <person name="Rychlik I."/>
        </authorList>
    </citation>
    <scope>NUCLEOTIDE SEQUENCE [LARGE SCALE GENOMIC DNA]</scope>
    <source>
        <strain evidence="9 10">An819</strain>
    </source>
</reference>
<keyword evidence="6" id="KW-0472">Membrane</keyword>
<comment type="similarity">
    <text evidence="2">Belongs to the outer membrane factor (OMF) (TC 1.B.17) family.</text>
</comment>
<evidence type="ECO:0000256" key="7">
    <source>
        <dbReference type="ARBA" id="ARBA00023237"/>
    </source>
</evidence>
<name>A0A938WNX5_9BACT</name>
<gene>
    <name evidence="9" type="ORF">H6B30_12245</name>
</gene>
<keyword evidence="4" id="KW-1134">Transmembrane beta strand</keyword>
<dbReference type="GO" id="GO:1990281">
    <property type="term" value="C:efflux pump complex"/>
    <property type="evidence" value="ECO:0007669"/>
    <property type="project" value="TreeGrafter"/>
</dbReference>
<dbReference type="EMBL" id="JACJJL010000023">
    <property type="protein sequence ID" value="MBM6662512.1"/>
    <property type="molecule type" value="Genomic_DNA"/>
</dbReference>
<dbReference type="PANTHER" id="PTHR30026:SF20">
    <property type="entry name" value="OUTER MEMBRANE PROTEIN TOLC"/>
    <property type="match status" value="1"/>
</dbReference>
<keyword evidence="5" id="KW-0812">Transmembrane</keyword>
<organism evidence="9 10">
    <name type="scientific">Marseilla massiliensis</name>
    <dbReference type="NCBI Taxonomy" id="1841864"/>
    <lineage>
        <taxon>Bacteria</taxon>
        <taxon>Pseudomonadati</taxon>
        <taxon>Bacteroidota</taxon>
        <taxon>Bacteroidia</taxon>
        <taxon>Bacteroidales</taxon>
        <taxon>Prevotellaceae</taxon>
        <taxon>Marseilla</taxon>
    </lineage>
</organism>
<comment type="subcellular location">
    <subcellularLocation>
        <location evidence="1">Cell outer membrane</location>
    </subcellularLocation>
</comment>
<comment type="caution">
    <text evidence="9">The sequence shown here is derived from an EMBL/GenBank/DDBJ whole genome shotgun (WGS) entry which is preliminary data.</text>
</comment>
<evidence type="ECO:0000256" key="3">
    <source>
        <dbReference type="ARBA" id="ARBA00022448"/>
    </source>
</evidence>
<dbReference type="SUPFAM" id="SSF56954">
    <property type="entry name" value="Outer membrane efflux proteins (OEP)"/>
    <property type="match status" value="1"/>
</dbReference>
<keyword evidence="8" id="KW-0732">Signal</keyword>
<accession>A0A938WNX5</accession>
<keyword evidence="3" id="KW-0813">Transport</keyword>
<dbReference type="InterPro" id="IPR051906">
    <property type="entry name" value="TolC-like"/>
</dbReference>
<keyword evidence="10" id="KW-1185">Reference proteome</keyword>
<dbReference type="InterPro" id="IPR003423">
    <property type="entry name" value="OMP_efflux"/>
</dbReference>
<dbReference type="GO" id="GO:0009279">
    <property type="term" value="C:cell outer membrane"/>
    <property type="evidence" value="ECO:0007669"/>
    <property type="project" value="UniProtKB-SubCell"/>
</dbReference>
<dbReference type="GO" id="GO:0015562">
    <property type="term" value="F:efflux transmembrane transporter activity"/>
    <property type="evidence" value="ECO:0007669"/>
    <property type="project" value="InterPro"/>
</dbReference>
<evidence type="ECO:0000256" key="1">
    <source>
        <dbReference type="ARBA" id="ARBA00004442"/>
    </source>
</evidence>
<dbReference type="Pfam" id="PF02321">
    <property type="entry name" value="OEP"/>
    <property type="match status" value="2"/>
</dbReference>
<feature type="signal peptide" evidence="8">
    <location>
        <begin position="1"/>
        <end position="22"/>
    </location>
</feature>
<dbReference type="RefSeq" id="WP_205110976.1">
    <property type="nucleotide sequence ID" value="NZ_JACJJL010000023.1"/>
</dbReference>
<sequence>MVHNKIFVIVAALSLGSASAVAQQGEATPGRAEWTLAECIDRALERNISIKQSRNRLMQQDVQLNTDKWSRLPSVDASAGQNFSFGRGLTEDNTYTNTNTSSTSFSVGASVPLFTGMRITNSIKLGRLNLEAATADLEKAGNDVRVQVAQAYVQALYDMEVVGVACRQVAIDSMQVERLRAMKSHGKASPADLSQQEATLAQSRLTATQAEGNRSLSLLALSQLLELQSAEGFAIALPDTAGMEARCSSLPAADAVYAEALGIMPEVKAEQIRLKGADYSVKVAQAAFYPQLSLTAGLGTNYYRTSGYSASSFASQMRNNFSQYVGLSLNVPLFNRFQTRNSVRAARIDRQTQALQLENVKKNLYKEIQTACLNARNAGAKYVSCRAALRSFEDAFSLTQAKYENGKATITEFNEAKNNLMKAQSDLAQSRYEYLYQVALVDFYRGRQLAF</sequence>
<evidence type="ECO:0000256" key="2">
    <source>
        <dbReference type="ARBA" id="ARBA00007613"/>
    </source>
</evidence>
<feature type="chain" id="PRO_5037795993" evidence="8">
    <location>
        <begin position="23"/>
        <end position="451"/>
    </location>
</feature>
<dbReference type="PANTHER" id="PTHR30026">
    <property type="entry name" value="OUTER MEMBRANE PROTEIN TOLC"/>
    <property type="match status" value="1"/>
</dbReference>
<evidence type="ECO:0000256" key="6">
    <source>
        <dbReference type="ARBA" id="ARBA00023136"/>
    </source>
</evidence>
<keyword evidence="7" id="KW-0998">Cell outer membrane</keyword>